<organism evidence="8 9">
    <name type="scientific">Ramalina farinacea</name>
    <dbReference type="NCBI Taxonomy" id="258253"/>
    <lineage>
        <taxon>Eukaryota</taxon>
        <taxon>Fungi</taxon>
        <taxon>Dikarya</taxon>
        <taxon>Ascomycota</taxon>
        <taxon>Pezizomycotina</taxon>
        <taxon>Lecanoromycetes</taxon>
        <taxon>OSLEUM clade</taxon>
        <taxon>Lecanoromycetidae</taxon>
        <taxon>Lecanorales</taxon>
        <taxon>Lecanorineae</taxon>
        <taxon>Ramalinaceae</taxon>
        <taxon>Ramalina</taxon>
    </lineage>
</organism>
<feature type="active site" evidence="5">
    <location>
        <position position="110"/>
    </location>
</feature>
<dbReference type="GO" id="GO:0004190">
    <property type="term" value="F:aspartic-type endopeptidase activity"/>
    <property type="evidence" value="ECO:0007669"/>
    <property type="project" value="UniProtKB-KW"/>
</dbReference>
<keyword evidence="9" id="KW-1185">Reference proteome</keyword>
<dbReference type="Proteomes" id="UP001161017">
    <property type="component" value="Unassembled WGS sequence"/>
</dbReference>
<dbReference type="Gene3D" id="2.40.70.10">
    <property type="entry name" value="Acid Proteases"/>
    <property type="match status" value="2"/>
</dbReference>
<dbReference type="PRINTS" id="PR00792">
    <property type="entry name" value="PEPSIN"/>
</dbReference>
<evidence type="ECO:0000256" key="4">
    <source>
        <dbReference type="ARBA" id="ARBA00022801"/>
    </source>
</evidence>
<comment type="similarity">
    <text evidence="1">Belongs to the peptidase A1 family.</text>
</comment>
<evidence type="ECO:0000256" key="2">
    <source>
        <dbReference type="ARBA" id="ARBA00022670"/>
    </source>
</evidence>
<dbReference type="InterPro" id="IPR001461">
    <property type="entry name" value="Aspartic_peptidase_A1"/>
</dbReference>
<accession>A0AA43TSR2</accession>
<evidence type="ECO:0000259" key="7">
    <source>
        <dbReference type="PROSITE" id="PS51767"/>
    </source>
</evidence>
<evidence type="ECO:0000256" key="1">
    <source>
        <dbReference type="ARBA" id="ARBA00007447"/>
    </source>
</evidence>
<dbReference type="Pfam" id="PF14612">
    <property type="entry name" value="Ino80_Iec3"/>
    <property type="match status" value="1"/>
</dbReference>
<feature type="region of interest" description="Disordered" evidence="6">
    <location>
        <begin position="71"/>
        <end position="91"/>
    </location>
</feature>
<dbReference type="AlphaFoldDB" id="A0AA43TSR2"/>
<name>A0AA43TSR2_9LECA</name>
<dbReference type="CDD" id="cd06097">
    <property type="entry name" value="Aspergillopepsin_like"/>
    <property type="match status" value="1"/>
</dbReference>
<feature type="active site" evidence="5">
    <location>
        <position position="305"/>
    </location>
</feature>
<dbReference type="PROSITE" id="PS51767">
    <property type="entry name" value="PEPTIDASE_A1"/>
    <property type="match status" value="1"/>
</dbReference>
<comment type="caution">
    <text evidence="8">The sequence shown here is derived from an EMBL/GenBank/DDBJ whole genome shotgun (WGS) entry which is preliminary data.</text>
</comment>
<dbReference type="GO" id="GO:0031011">
    <property type="term" value="C:Ino80 complex"/>
    <property type="evidence" value="ECO:0007669"/>
    <property type="project" value="InterPro"/>
</dbReference>
<evidence type="ECO:0000256" key="3">
    <source>
        <dbReference type="ARBA" id="ARBA00022750"/>
    </source>
</evidence>
<dbReference type="InterPro" id="IPR032742">
    <property type="entry name" value="Iec3_N"/>
</dbReference>
<dbReference type="GO" id="GO:0006338">
    <property type="term" value="P:chromatin remodeling"/>
    <property type="evidence" value="ECO:0007669"/>
    <property type="project" value="InterPro"/>
</dbReference>
<dbReference type="GO" id="GO:0006508">
    <property type="term" value="P:proteolysis"/>
    <property type="evidence" value="ECO:0007669"/>
    <property type="project" value="UniProtKB-KW"/>
</dbReference>
<dbReference type="Pfam" id="PF24244">
    <property type="entry name" value="Iec3-like_M"/>
    <property type="match status" value="1"/>
</dbReference>
<dbReference type="Pfam" id="PF00026">
    <property type="entry name" value="Asp"/>
    <property type="match status" value="1"/>
</dbReference>
<dbReference type="InterPro" id="IPR055449">
    <property type="entry name" value="Iec3-like_M"/>
</dbReference>
<evidence type="ECO:0000313" key="8">
    <source>
        <dbReference type="EMBL" id="MDI1485475.1"/>
    </source>
</evidence>
<keyword evidence="4" id="KW-0378">Hydrolase</keyword>
<evidence type="ECO:0000313" key="9">
    <source>
        <dbReference type="Proteomes" id="UP001161017"/>
    </source>
</evidence>
<dbReference type="EMBL" id="JAPUFD010000001">
    <property type="protein sequence ID" value="MDI1485475.1"/>
    <property type="molecule type" value="Genomic_DNA"/>
</dbReference>
<feature type="compositionally biased region" description="Basic and acidic residues" evidence="6">
    <location>
        <begin position="818"/>
        <end position="829"/>
    </location>
</feature>
<feature type="compositionally biased region" description="Gly residues" evidence="6">
    <location>
        <begin position="656"/>
        <end position="671"/>
    </location>
</feature>
<evidence type="ECO:0000256" key="5">
    <source>
        <dbReference type="PIRSR" id="PIRSR601461-1"/>
    </source>
</evidence>
<keyword evidence="3" id="KW-0064">Aspartyl protease</keyword>
<sequence>MSSNLQKITLKYNSNYKYNGTKSYVYLLNKYKFAPTMHGPYFVGHKAHTQGKHGEGKVIGGKTTMQKILQKRTSDDQAGEVPADDQQNDSEYLCPVSIGTPPQDFMLDFDTGSADLWLWSTELPQSTKDSGKGSHTIFDASKSSTFKKTNATWQISYGDGSTASGDVGTDNVDIGGLTIKAQAIELAKKLSAQFASGPGDGLLGLAFGTINTVKPGPVKTPVENMIAQSDIPKSSELFTAYLSNAKNTSDKPFYTFGYIDQDSLGGQEPYYTKVDNSQGFWTFDSTSAVVAGKTVDRSGNTAIADTGTTLALVDDNVCKAIYDAIPGGTYDQQQQGYIFPSNTATAKLPAVSFAVGGQQFSVHKQDLAFADAGNGMVYGGIQSRGDMTFDILGDTFLKGIYALPNFLRKTKKKAHSQGPFDFSSYKVMASSTFPANPDHGGPPYDEGSDKPRYKSYKKKFLKLRHIFRERMRESNALFEEEERAKRIVGRLQEQNDAPAWTPAHEDAMQEIASAQRALLEAKQEYASGALVYDAYKRTERALLDIIENPSLGGGMGGPYPLSLARLEMTSSHSTRGCVPEAMMPDYIKEAAPVGFLSASHEEEFLGGLDAWMQSEREREKEMQLRNPVSVFNWLAENKVREVEEEAGGAAAAAAHGGSGGGGGNGGGSGGGGHEKVANSSSKVAAAARKEKVSSSPKPPMGAAGAGNATPNAAARGGGDAGGSSSVRSGLKREKAGALLPKAVQDEEILDEDGSVIGGFVEDGGLPGSRGSKRKRGGNQDADDAYRPKGGGSKKRKRAGTKDRTSGVGGSVESAVKGGDGEVSREEAGA</sequence>
<dbReference type="PANTHER" id="PTHR47966">
    <property type="entry name" value="BETA-SITE APP-CLEAVING ENZYME, ISOFORM A-RELATED"/>
    <property type="match status" value="1"/>
</dbReference>
<dbReference type="InterPro" id="IPR034163">
    <property type="entry name" value="Aspergillopepsin-like_cat_dom"/>
</dbReference>
<dbReference type="InterPro" id="IPR021109">
    <property type="entry name" value="Peptidase_aspartic_dom_sf"/>
</dbReference>
<feature type="region of interest" description="Disordered" evidence="6">
    <location>
        <begin position="649"/>
        <end position="829"/>
    </location>
</feature>
<gene>
    <name evidence="8" type="ORF">OHK93_000613</name>
</gene>
<evidence type="ECO:0000256" key="6">
    <source>
        <dbReference type="SAM" id="MobiDB-lite"/>
    </source>
</evidence>
<keyword evidence="2" id="KW-0645">Protease</keyword>
<dbReference type="FunFam" id="2.40.70.10:FF:000092">
    <property type="entry name" value="Aspartic endopeptidase (AP1)"/>
    <property type="match status" value="1"/>
</dbReference>
<dbReference type="InterPro" id="IPR033121">
    <property type="entry name" value="PEPTIDASE_A1"/>
</dbReference>
<dbReference type="PANTHER" id="PTHR47966:SF1">
    <property type="entry name" value="ASPARTYL PROTEINASE"/>
    <property type="match status" value="1"/>
</dbReference>
<reference evidence="8" key="1">
    <citation type="journal article" date="2023" name="Genome Biol. Evol.">
        <title>First Whole Genome Sequence and Flow Cytometry Genome Size Data for the Lichen-Forming Fungus Ramalina farinacea (Ascomycota).</title>
        <authorList>
            <person name="Llewellyn T."/>
            <person name="Mian S."/>
            <person name="Hill R."/>
            <person name="Leitch I.J."/>
            <person name="Gaya E."/>
        </authorList>
    </citation>
    <scope>NUCLEOTIDE SEQUENCE</scope>
    <source>
        <strain evidence="8">LIQ254RAFAR</strain>
    </source>
</reference>
<feature type="domain" description="Peptidase A1" evidence="7">
    <location>
        <begin position="92"/>
        <end position="414"/>
    </location>
</feature>
<dbReference type="SUPFAM" id="SSF50630">
    <property type="entry name" value="Acid proteases"/>
    <property type="match status" value="1"/>
</dbReference>
<feature type="compositionally biased region" description="Low complexity" evidence="6">
    <location>
        <begin position="701"/>
        <end position="714"/>
    </location>
</feature>
<proteinExistence type="inferred from homology"/>
<protein>
    <recommendedName>
        <fullName evidence="7">Peptidase A1 domain-containing protein</fullName>
    </recommendedName>
</protein>
<feature type="compositionally biased region" description="Low complexity" evidence="6">
    <location>
        <begin position="677"/>
        <end position="686"/>
    </location>
</feature>